<name>A0AAD5U7N0_9FUNG</name>
<dbReference type="Proteomes" id="UP001211065">
    <property type="component" value="Unassembled WGS sequence"/>
</dbReference>
<accession>A0AAD5U7N0</accession>
<feature type="domain" description="Methyltransferase" evidence="1">
    <location>
        <begin position="107"/>
        <end position="220"/>
    </location>
</feature>
<sequence length="314" mass="35987">MKYLTEAMDDNTYEVISITDIEPLNTVDEVDEHGVIYLSNHTEHNFNTPLFSQSLVKCDWDLDAYSDGCRLAAKNSLIKTAKVLSLFDSSVKVKNYICEHIVFGDALDAQKLCDQPPVTVENCIFYSFGIHFKHNFENDLVTKWGCQGIGLDPSFNKDSELKEGLLFMKFGANLLKNEEVSNKNWLMTSIPSLKRWLNHEKLAVLKLDCNGCEFALARDVSLEDPFFFENLNQLSVKMHVSKKWIKNEEYLHNMGLLLYLIEKAGLILTRVEVSSCKQEDEILGCPKFLSEIGYKCGPEYSCHHYLFGRRNQIL</sequence>
<evidence type="ECO:0000313" key="2">
    <source>
        <dbReference type="EMBL" id="KAJ3227526.1"/>
    </source>
</evidence>
<protein>
    <recommendedName>
        <fullName evidence="1">Methyltransferase domain-containing protein</fullName>
    </recommendedName>
</protein>
<comment type="caution">
    <text evidence="2">The sequence shown here is derived from an EMBL/GenBank/DDBJ whole genome shotgun (WGS) entry which is preliminary data.</text>
</comment>
<dbReference type="InterPro" id="IPR025714">
    <property type="entry name" value="Methyltranfer_dom"/>
</dbReference>
<reference evidence="2" key="1">
    <citation type="submission" date="2020-05" db="EMBL/GenBank/DDBJ databases">
        <title>Phylogenomic resolution of chytrid fungi.</title>
        <authorList>
            <person name="Stajich J.E."/>
            <person name="Amses K."/>
            <person name="Simmons R."/>
            <person name="Seto K."/>
            <person name="Myers J."/>
            <person name="Bonds A."/>
            <person name="Quandt C.A."/>
            <person name="Barry K."/>
            <person name="Liu P."/>
            <person name="Grigoriev I."/>
            <person name="Longcore J.E."/>
            <person name="James T.Y."/>
        </authorList>
    </citation>
    <scope>NUCLEOTIDE SEQUENCE</scope>
    <source>
        <strain evidence="2">JEL0476</strain>
    </source>
</reference>
<organism evidence="2 3">
    <name type="scientific">Clydaea vesicula</name>
    <dbReference type="NCBI Taxonomy" id="447962"/>
    <lineage>
        <taxon>Eukaryota</taxon>
        <taxon>Fungi</taxon>
        <taxon>Fungi incertae sedis</taxon>
        <taxon>Chytridiomycota</taxon>
        <taxon>Chytridiomycota incertae sedis</taxon>
        <taxon>Chytridiomycetes</taxon>
        <taxon>Lobulomycetales</taxon>
        <taxon>Lobulomycetaceae</taxon>
        <taxon>Clydaea</taxon>
    </lineage>
</organism>
<dbReference type="EMBL" id="JADGJW010000015">
    <property type="protein sequence ID" value="KAJ3227526.1"/>
    <property type="molecule type" value="Genomic_DNA"/>
</dbReference>
<dbReference type="InterPro" id="IPR026913">
    <property type="entry name" value="METTL24"/>
</dbReference>
<dbReference type="PANTHER" id="PTHR32026:SF10">
    <property type="entry name" value="METHYLTRANSFERASE-LIKE PROTEIN 24-RELATED"/>
    <property type="match status" value="1"/>
</dbReference>
<proteinExistence type="predicted"/>
<gene>
    <name evidence="2" type="ORF">HK099_001677</name>
</gene>
<dbReference type="AlphaFoldDB" id="A0AAD5U7N0"/>
<dbReference type="Pfam" id="PF13383">
    <property type="entry name" value="Methyltransf_22"/>
    <property type="match status" value="1"/>
</dbReference>
<dbReference type="PANTHER" id="PTHR32026">
    <property type="entry name" value="METHYLTRANSFERASE-LIKE PROTEIN 24"/>
    <property type="match status" value="1"/>
</dbReference>
<keyword evidence="3" id="KW-1185">Reference proteome</keyword>
<evidence type="ECO:0000313" key="3">
    <source>
        <dbReference type="Proteomes" id="UP001211065"/>
    </source>
</evidence>
<evidence type="ECO:0000259" key="1">
    <source>
        <dbReference type="Pfam" id="PF13383"/>
    </source>
</evidence>